<sequence length="658" mass="70442">MRSNGNVLCLLLAGVVACAATGSQEPRPPAGSSFMVTPLSTAAQQPQSAARVLISATDTQGQIINAYRDVTCGNTEVFVAKTTAEVAAIVTGLAGSGQTIRAVSHRLPHSPSSFFCASLNGTGAPQATIVLDMKQVLAPLNPTTGLITVGASMDLYTLANIYEAGNRTLVSLSWPFHDALTVGGVFSVGGHGSSLLTGGLLIDQVKCVKFVNASGAVLTACRSDPIFRGLAGGMGMLGIVTEFTMETQPNSKTEVQVQTFYNDRNITNIINALRADKTVDSLFVFWRADVRLLGAVVGRTKPYTTPVKPAGGAFPPVPDGGITGPFQVLTVGLSVDNYTDVATALTLHNGPGGLTAKFPGSAATVNQKMADLAEATTFPVWAAYVTKNLEPRRLDPAKPNPEAKAPCVGRTNLLSMSYPCSLTPDNPLVPNYVCFYAPSPKAGVPSLTFSDVEVALPDDGKSLEAAIADYRRLVALDLADSVKDAPGVKPMIPLGSGVLVRWSKKSDTVLGLNGKSDVVWIGMENFELLITPETPYPNRNYFITTIMEQRLVCKYKALLHMGKNHDRAFLNPRCVYRRNIRDQLREFGKLQREADPQRTFEPPLFRRIKTAATPKYYDGCEPAKDCYCTQDSHCAKGWSCKASLAFPAYKACYPPAGF</sequence>
<dbReference type="PROSITE" id="PS51387">
    <property type="entry name" value="FAD_PCMH"/>
    <property type="match status" value="1"/>
</dbReference>
<dbReference type="GO" id="GO:0071949">
    <property type="term" value="F:FAD binding"/>
    <property type="evidence" value="ECO:0007669"/>
    <property type="project" value="InterPro"/>
</dbReference>
<dbReference type="Gene3D" id="3.30.465.10">
    <property type="match status" value="1"/>
</dbReference>
<dbReference type="Proteomes" id="UP000256970">
    <property type="component" value="Unassembled WGS sequence"/>
</dbReference>
<evidence type="ECO:0000259" key="2">
    <source>
        <dbReference type="PROSITE" id="PS51387"/>
    </source>
</evidence>
<gene>
    <name evidence="3" type="ORF">BQ4739_LOCUS6580</name>
</gene>
<dbReference type="EMBL" id="FNXT01000687">
    <property type="protein sequence ID" value="SZX66141.1"/>
    <property type="molecule type" value="Genomic_DNA"/>
</dbReference>
<keyword evidence="4" id="KW-1185">Reference proteome</keyword>
<evidence type="ECO:0000256" key="1">
    <source>
        <dbReference type="SAM" id="SignalP"/>
    </source>
</evidence>
<proteinExistence type="predicted"/>
<feature type="signal peptide" evidence="1">
    <location>
        <begin position="1"/>
        <end position="20"/>
    </location>
</feature>
<dbReference type="PANTHER" id="PTHR43762:SF7">
    <property type="entry name" value="FAD-BINDING PCMH-TYPE DOMAIN-CONTAINING PROTEIN"/>
    <property type="match status" value="1"/>
</dbReference>
<evidence type="ECO:0000313" key="4">
    <source>
        <dbReference type="Proteomes" id="UP000256970"/>
    </source>
</evidence>
<reference evidence="3 4" key="1">
    <citation type="submission" date="2016-10" db="EMBL/GenBank/DDBJ databases">
        <authorList>
            <person name="Cai Z."/>
        </authorList>
    </citation>
    <scope>NUCLEOTIDE SEQUENCE [LARGE SCALE GENOMIC DNA]</scope>
</reference>
<dbReference type="InterPro" id="IPR010031">
    <property type="entry name" value="FAD_lactone_oxidase-like"/>
</dbReference>
<feature type="domain" description="FAD-binding PCMH-type" evidence="2">
    <location>
        <begin position="70"/>
        <end position="250"/>
    </location>
</feature>
<feature type="chain" id="PRO_5016632825" description="FAD-binding PCMH-type domain-containing protein" evidence="1">
    <location>
        <begin position="21"/>
        <end position="658"/>
    </location>
</feature>
<organism evidence="3 4">
    <name type="scientific">Tetradesmus obliquus</name>
    <name type="common">Green alga</name>
    <name type="synonym">Acutodesmus obliquus</name>
    <dbReference type="NCBI Taxonomy" id="3088"/>
    <lineage>
        <taxon>Eukaryota</taxon>
        <taxon>Viridiplantae</taxon>
        <taxon>Chlorophyta</taxon>
        <taxon>core chlorophytes</taxon>
        <taxon>Chlorophyceae</taxon>
        <taxon>CS clade</taxon>
        <taxon>Sphaeropleales</taxon>
        <taxon>Scenedesmaceae</taxon>
        <taxon>Tetradesmus</taxon>
    </lineage>
</organism>
<dbReference type="PANTHER" id="PTHR43762">
    <property type="entry name" value="L-GULONOLACTONE OXIDASE"/>
    <property type="match status" value="1"/>
</dbReference>
<dbReference type="InterPro" id="IPR006094">
    <property type="entry name" value="Oxid_FAD_bind_N"/>
</dbReference>
<dbReference type="AlphaFoldDB" id="A0A383VLT3"/>
<protein>
    <recommendedName>
        <fullName evidence="2">FAD-binding PCMH-type domain-containing protein</fullName>
    </recommendedName>
</protein>
<evidence type="ECO:0000313" key="3">
    <source>
        <dbReference type="EMBL" id="SZX66141.1"/>
    </source>
</evidence>
<dbReference type="InterPro" id="IPR036318">
    <property type="entry name" value="FAD-bd_PCMH-like_sf"/>
</dbReference>
<accession>A0A383VLT3</accession>
<name>A0A383VLT3_TETOB</name>
<dbReference type="SUPFAM" id="SSF56176">
    <property type="entry name" value="FAD-binding/transporter-associated domain-like"/>
    <property type="match status" value="1"/>
</dbReference>
<dbReference type="InterPro" id="IPR016166">
    <property type="entry name" value="FAD-bd_PCMH"/>
</dbReference>
<dbReference type="InterPro" id="IPR016169">
    <property type="entry name" value="FAD-bd_PCMH_sub2"/>
</dbReference>
<dbReference type="GO" id="GO:0016899">
    <property type="term" value="F:oxidoreductase activity, acting on the CH-OH group of donors, oxygen as acceptor"/>
    <property type="evidence" value="ECO:0007669"/>
    <property type="project" value="InterPro"/>
</dbReference>
<dbReference type="Pfam" id="PF01565">
    <property type="entry name" value="FAD_binding_4"/>
    <property type="match status" value="1"/>
</dbReference>
<keyword evidence="1" id="KW-0732">Signal</keyword>
<dbReference type="STRING" id="3088.A0A383VLT3"/>
<dbReference type="PROSITE" id="PS51257">
    <property type="entry name" value="PROKAR_LIPOPROTEIN"/>
    <property type="match status" value="1"/>
</dbReference>